<dbReference type="InterPro" id="IPR018524">
    <property type="entry name" value="DNA/RNA_endonuclease_AS"/>
</dbReference>
<keyword evidence="7" id="KW-0460">Magnesium</keyword>
<dbReference type="RefSeq" id="WP_211321144.1">
    <property type="nucleotide sequence ID" value="NZ_QGGO01000003.1"/>
</dbReference>
<dbReference type="Gene3D" id="3.40.570.10">
    <property type="entry name" value="Extracellular Endonuclease, subunit A"/>
    <property type="match status" value="1"/>
</dbReference>
<evidence type="ECO:0000256" key="3">
    <source>
        <dbReference type="ARBA" id="ARBA00022722"/>
    </source>
</evidence>
<dbReference type="PROSITE" id="PS01070">
    <property type="entry name" value="NUCLEASE_NON_SPEC"/>
    <property type="match status" value="1"/>
</dbReference>
<comment type="cofactor">
    <cofactor evidence="1">
        <name>Mg(2+)</name>
        <dbReference type="ChEBI" id="CHEBI:18420"/>
    </cofactor>
</comment>
<reference evidence="13 14" key="1">
    <citation type="submission" date="2018-05" db="EMBL/GenBank/DDBJ databases">
        <title>Genomic Encyclopedia of Archaeal and Bacterial Type Strains, Phase II (KMG-II): from individual species to whole genera.</title>
        <authorList>
            <person name="Goeker M."/>
        </authorList>
    </citation>
    <scope>NUCLEOTIDE SEQUENCE [LARGE SCALE GENOMIC DNA]</scope>
    <source>
        <strain evidence="13 14">DSM 22214</strain>
    </source>
</reference>
<evidence type="ECO:0000313" key="14">
    <source>
        <dbReference type="Proteomes" id="UP000245489"/>
    </source>
</evidence>
<dbReference type="PANTHER" id="PTHR13966">
    <property type="entry name" value="ENDONUCLEASE RELATED"/>
    <property type="match status" value="1"/>
</dbReference>
<dbReference type="GO" id="GO:0004519">
    <property type="term" value="F:endonuclease activity"/>
    <property type="evidence" value="ECO:0007669"/>
    <property type="project" value="UniProtKB-KW"/>
</dbReference>
<dbReference type="GO" id="GO:0003676">
    <property type="term" value="F:nucleic acid binding"/>
    <property type="evidence" value="ECO:0007669"/>
    <property type="project" value="InterPro"/>
</dbReference>
<evidence type="ECO:0000256" key="6">
    <source>
        <dbReference type="ARBA" id="ARBA00022801"/>
    </source>
</evidence>
<keyword evidence="5 13" id="KW-0255">Endonuclease</keyword>
<dbReference type="InterPro" id="IPR020821">
    <property type="entry name" value="ENPP1-3/EXOG-like_nuc-like"/>
</dbReference>
<keyword evidence="10" id="KW-0472">Membrane</keyword>
<dbReference type="InterPro" id="IPR040255">
    <property type="entry name" value="Non-specific_endonuclease"/>
</dbReference>
<comment type="caution">
    <text evidence="13">The sequence shown here is derived from an EMBL/GenBank/DDBJ whole genome shotgun (WGS) entry which is preliminary data.</text>
</comment>
<accession>A0A316EDI6</accession>
<evidence type="ECO:0000256" key="5">
    <source>
        <dbReference type="ARBA" id="ARBA00022759"/>
    </source>
</evidence>
<name>A0A316EDI6_9BACT</name>
<proteinExistence type="inferred from homology"/>
<feature type="binding site" evidence="9">
    <location>
        <position position="653"/>
    </location>
    <ligand>
        <name>Mg(2+)</name>
        <dbReference type="ChEBI" id="CHEBI:18420"/>
        <note>catalytic</note>
    </ligand>
</feature>
<dbReference type="SMART" id="SM00892">
    <property type="entry name" value="Endonuclease_NS"/>
    <property type="match status" value="1"/>
</dbReference>
<dbReference type="SUPFAM" id="SSF54060">
    <property type="entry name" value="His-Me finger endonucleases"/>
    <property type="match status" value="1"/>
</dbReference>
<keyword evidence="10" id="KW-0812">Transmembrane</keyword>
<feature type="active site" description="Proton acceptor" evidence="8">
    <location>
        <position position="622"/>
    </location>
</feature>
<dbReference type="CDD" id="cd00091">
    <property type="entry name" value="NUC"/>
    <property type="match status" value="1"/>
</dbReference>
<comment type="similarity">
    <text evidence="2">Belongs to the DNA/RNA non-specific endonuclease family.</text>
</comment>
<keyword evidence="14" id="KW-1185">Reference proteome</keyword>
<gene>
    <name evidence="13" type="ORF">LV89_00864</name>
</gene>
<dbReference type="InterPro" id="IPR044929">
    <property type="entry name" value="DNA/RNA_non-sp_Endonuclease_sf"/>
</dbReference>
<organism evidence="13 14">
    <name type="scientific">Arcicella aurantiaca</name>
    <dbReference type="NCBI Taxonomy" id="591202"/>
    <lineage>
        <taxon>Bacteria</taxon>
        <taxon>Pseudomonadati</taxon>
        <taxon>Bacteroidota</taxon>
        <taxon>Cytophagia</taxon>
        <taxon>Cytophagales</taxon>
        <taxon>Flectobacillaceae</taxon>
        <taxon>Arcicella</taxon>
    </lineage>
</organism>
<feature type="domain" description="ENPP1-3/EXOG-like endonuclease/phosphodiesterase" evidence="11">
    <location>
        <begin position="560"/>
        <end position="770"/>
    </location>
</feature>
<dbReference type="PANTHER" id="PTHR13966:SF5">
    <property type="entry name" value="ENDONUCLEASE G, MITOCHONDRIAL"/>
    <property type="match status" value="1"/>
</dbReference>
<dbReference type="PROSITE" id="PS51257">
    <property type="entry name" value="PROKAR_LIPOPROTEIN"/>
    <property type="match status" value="1"/>
</dbReference>
<sequence length="784" mass="81904">MNQIRTLSRVLTNTRLNLLRFIVFSFFLLIVSCFGSFGQTYYDMSLGNYSETFTSWTTPSTNSWSSVAVSAGTIPSATATTVASVAFSSGTSGGVQNGSTNIQFLSTGTSDNSSAVALDLNLNFTNRNAGTLTFDAASVVNSTGNRAGSLKVYYATNGTTWTELTGTNLPFTANNNVAKSANISIPLPSALNNQGTVKLRFYYHNGGPATSPTGSRPKISIDNVTVTGLSTGPTITVNPNSLTNLNYFTGNGPSSAGNYNVIGSSLTGDITLTVNDNFEISTSASAGFGNTLTLTPNAGSLNTPIYARLIAGLSVGTYSGSIAHSGGSAPTSPTVSLSGTVADIVLPTTLAITSITPTSPSPNTAFIVNIQAQDNNQNPQNVAMATTVSLSLNTGTGTLGGTLTGVIPAGENSVAISGVTYDKEELGVILTATVVSGDALSAVNSPAISIIDNTPSAIIRSVKSGNWNDPTSWTCNCIPALSDTVRVRNTHVITVINSDLEQGCAKLIVDTGGTLNIQTATFKVNFPVVPVQSTNINLAMGNPSNATTAISNENNYLLEKPQYVMSYSRAKATSNWVSWYLNSASIGSTTRQNDFRNDTSLPSGWYQVTNTDYSGSGFDRGHMTPSGDRTSTVANNSATFLMTNMIPQAPDNNQGPWEGLESYLRGQLGSNQEIYIIAGSYGVGGTGSAGTVSTIAGGKITVPAQTFKIAVILPNGDDDANRVSTSTRVIAIIMPNVQGIRTNDWRTYRTTVDAIEAATGYNFLSNVPTAIQNVIEAQVDTVSN</sequence>
<dbReference type="GO" id="GO:0016787">
    <property type="term" value="F:hydrolase activity"/>
    <property type="evidence" value="ECO:0007669"/>
    <property type="project" value="UniProtKB-KW"/>
</dbReference>
<dbReference type="SMART" id="SM00477">
    <property type="entry name" value="NUC"/>
    <property type="match status" value="1"/>
</dbReference>
<keyword evidence="3" id="KW-0540">Nuclease</keyword>
<dbReference type="Pfam" id="PF01223">
    <property type="entry name" value="Endonuclease_NS"/>
    <property type="match status" value="1"/>
</dbReference>
<evidence type="ECO:0000256" key="4">
    <source>
        <dbReference type="ARBA" id="ARBA00022723"/>
    </source>
</evidence>
<evidence type="ECO:0000259" key="12">
    <source>
        <dbReference type="SMART" id="SM00892"/>
    </source>
</evidence>
<dbReference type="InterPro" id="IPR044925">
    <property type="entry name" value="His-Me_finger_sf"/>
</dbReference>
<keyword evidence="10" id="KW-1133">Transmembrane helix</keyword>
<feature type="domain" description="DNA/RNA non-specific endonuclease/pyrophosphatase/phosphodiesterase" evidence="12">
    <location>
        <begin position="559"/>
        <end position="770"/>
    </location>
</feature>
<evidence type="ECO:0000256" key="8">
    <source>
        <dbReference type="PIRSR" id="PIRSR640255-1"/>
    </source>
</evidence>
<evidence type="ECO:0000259" key="11">
    <source>
        <dbReference type="SMART" id="SM00477"/>
    </source>
</evidence>
<dbReference type="GO" id="GO:0046872">
    <property type="term" value="F:metal ion binding"/>
    <property type="evidence" value="ECO:0007669"/>
    <property type="project" value="UniProtKB-KW"/>
</dbReference>
<keyword evidence="4 9" id="KW-0479">Metal-binding</keyword>
<evidence type="ECO:0000256" key="10">
    <source>
        <dbReference type="SAM" id="Phobius"/>
    </source>
</evidence>
<evidence type="ECO:0000256" key="9">
    <source>
        <dbReference type="PIRSR" id="PIRSR640255-2"/>
    </source>
</evidence>
<evidence type="ECO:0000256" key="7">
    <source>
        <dbReference type="ARBA" id="ARBA00022842"/>
    </source>
</evidence>
<dbReference type="AlphaFoldDB" id="A0A316EDI6"/>
<feature type="transmembrane region" description="Helical" evidence="10">
    <location>
        <begin position="21"/>
        <end position="42"/>
    </location>
</feature>
<evidence type="ECO:0000313" key="13">
    <source>
        <dbReference type="EMBL" id="PWK28659.1"/>
    </source>
</evidence>
<dbReference type="EMBL" id="QGGO01000003">
    <property type="protein sequence ID" value="PWK28659.1"/>
    <property type="molecule type" value="Genomic_DNA"/>
</dbReference>
<keyword evidence="6" id="KW-0378">Hydrolase</keyword>
<evidence type="ECO:0000256" key="1">
    <source>
        <dbReference type="ARBA" id="ARBA00001946"/>
    </source>
</evidence>
<protein>
    <submittedName>
        <fullName evidence="13">DNA/RNA endonuclease G (NUC1)</fullName>
    </submittedName>
</protein>
<dbReference type="Proteomes" id="UP000245489">
    <property type="component" value="Unassembled WGS sequence"/>
</dbReference>
<evidence type="ECO:0000256" key="2">
    <source>
        <dbReference type="ARBA" id="ARBA00010052"/>
    </source>
</evidence>
<dbReference type="InterPro" id="IPR001604">
    <property type="entry name" value="Endo_G_ENPP1-like_dom"/>
</dbReference>